<accession>A0A556VXY9</accession>
<proteinExistence type="predicted"/>
<reference evidence="1 2" key="1">
    <citation type="journal article" date="2019" name="Genome Biol. Evol.">
        <title>Whole-Genome Sequencing of the Giant Devil Catfish, Bagarius yarrelli.</title>
        <authorList>
            <person name="Jiang W."/>
            <person name="Lv Y."/>
            <person name="Cheng L."/>
            <person name="Yang K."/>
            <person name="Chao B."/>
            <person name="Wang X."/>
            <person name="Li Y."/>
            <person name="Pan X."/>
            <person name="You X."/>
            <person name="Zhang Y."/>
            <person name="Yang J."/>
            <person name="Li J."/>
            <person name="Zhang X."/>
            <person name="Liu S."/>
            <person name="Sun C."/>
            <person name="Yang J."/>
            <person name="Shi Q."/>
        </authorList>
    </citation>
    <scope>NUCLEOTIDE SEQUENCE [LARGE SCALE GENOMIC DNA]</scope>
    <source>
        <strain evidence="1">JWS20170419001</strain>
        <tissue evidence="1">Muscle</tissue>
    </source>
</reference>
<gene>
    <name evidence="1" type="ORF">Baya_2577</name>
</gene>
<dbReference type="EMBL" id="VCAZ01000007">
    <property type="protein sequence ID" value="TVK90496.1"/>
    <property type="molecule type" value="Genomic_DNA"/>
</dbReference>
<organism evidence="1 2">
    <name type="scientific">Bagarius yarrelli</name>
    <name type="common">Goonch</name>
    <name type="synonym">Bagrus yarrelli</name>
    <dbReference type="NCBI Taxonomy" id="175774"/>
    <lineage>
        <taxon>Eukaryota</taxon>
        <taxon>Metazoa</taxon>
        <taxon>Chordata</taxon>
        <taxon>Craniata</taxon>
        <taxon>Vertebrata</taxon>
        <taxon>Euteleostomi</taxon>
        <taxon>Actinopterygii</taxon>
        <taxon>Neopterygii</taxon>
        <taxon>Teleostei</taxon>
        <taxon>Ostariophysi</taxon>
        <taxon>Siluriformes</taxon>
        <taxon>Sisoridae</taxon>
        <taxon>Sisorinae</taxon>
        <taxon>Bagarius</taxon>
    </lineage>
</organism>
<keyword evidence="2" id="KW-1185">Reference proteome</keyword>
<dbReference type="AlphaFoldDB" id="A0A556VXY9"/>
<dbReference type="Proteomes" id="UP000319801">
    <property type="component" value="Unassembled WGS sequence"/>
</dbReference>
<protein>
    <submittedName>
        <fullName evidence="1">Uncharacterized protein</fullName>
    </submittedName>
</protein>
<evidence type="ECO:0000313" key="2">
    <source>
        <dbReference type="Proteomes" id="UP000319801"/>
    </source>
</evidence>
<name>A0A556VXY9_BAGYA</name>
<evidence type="ECO:0000313" key="1">
    <source>
        <dbReference type="EMBL" id="TVK90496.1"/>
    </source>
</evidence>
<sequence length="82" mass="9347">MESCCVCATGSRFEEGSDCCCRYAKFLITAEVDREQPAAELSGHRETFVRRTQSRCNTRKSGVLEKPDTEAAYRWITEQHIP</sequence>
<comment type="caution">
    <text evidence="1">The sequence shown here is derived from an EMBL/GenBank/DDBJ whole genome shotgun (WGS) entry which is preliminary data.</text>
</comment>